<dbReference type="InterPro" id="IPR000551">
    <property type="entry name" value="MerR-type_HTH_dom"/>
</dbReference>
<dbReference type="SMR" id="A0A084AAP5"/>
<dbReference type="InterPro" id="IPR009061">
    <property type="entry name" value="DNA-bd_dom_put_sf"/>
</dbReference>
<dbReference type="SMART" id="SM00422">
    <property type="entry name" value="HTH_MERR"/>
    <property type="match status" value="1"/>
</dbReference>
<keyword evidence="1" id="KW-0678">Repressor</keyword>
<comment type="caution">
    <text evidence="7">The sequence shown here is derived from an EMBL/GenBank/DDBJ whole genome shotgun (WGS) entry which is preliminary data.</text>
</comment>
<evidence type="ECO:0000256" key="2">
    <source>
        <dbReference type="ARBA" id="ARBA00023015"/>
    </source>
</evidence>
<keyword evidence="2" id="KW-0805">Transcription regulation</keyword>
<dbReference type="GO" id="GO:0003700">
    <property type="term" value="F:DNA-binding transcription factor activity"/>
    <property type="evidence" value="ECO:0007669"/>
    <property type="project" value="InterPro"/>
</dbReference>
<keyword evidence="4" id="KW-0804">Transcription</keyword>
<evidence type="ECO:0000256" key="3">
    <source>
        <dbReference type="ARBA" id="ARBA00023125"/>
    </source>
</evidence>
<sequence>MKELKMPTIQEVSRKFKVSSSSIRFYERKGFLSIPRDKNGNRIFDEESLTRLELVLHYRTAGVSLEDIHEIFKNYMNHQVSVQLLKKTAQDLDNKIAELEKTRVFLADKIIFHEQLAQKEKG</sequence>
<feature type="coiled-coil region" evidence="5">
    <location>
        <begin position="82"/>
        <end position="109"/>
    </location>
</feature>
<proteinExistence type="predicted"/>
<dbReference type="SUPFAM" id="SSF46955">
    <property type="entry name" value="Putative DNA-binding domain"/>
    <property type="match status" value="1"/>
</dbReference>
<reference evidence="7 8" key="1">
    <citation type="submission" date="2014-06" db="EMBL/GenBank/DDBJ databases">
        <title>Draft genome sequence of the putrescine producing strain Lactococcus lactis subsp cremoris GE214.</title>
        <authorList>
            <person name="Ladero V."/>
            <person name="Linares D.M."/>
            <person name="del Rio B."/>
            <person name="Mayo B."/>
            <person name="Martin M.C."/>
            <person name="Fernandez M."/>
            <person name="Alvarez M.A."/>
        </authorList>
    </citation>
    <scope>NUCLEOTIDE SEQUENCE [LARGE SCALE GENOMIC DNA]</scope>
    <source>
        <strain evidence="7 8">GE214</strain>
    </source>
</reference>
<dbReference type="InterPro" id="IPR047057">
    <property type="entry name" value="MerR_fam"/>
</dbReference>
<evidence type="ECO:0000256" key="4">
    <source>
        <dbReference type="ARBA" id="ARBA00023163"/>
    </source>
</evidence>
<evidence type="ECO:0000256" key="5">
    <source>
        <dbReference type="SAM" id="Coils"/>
    </source>
</evidence>
<keyword evidence="5" id="KW-0175">Coiled coil</keyword>
<dbReference type="PATRIC" id="fig|1415168.3.peg.1605"/>
<evidence type="ECO:0000256" key="1">
    <source>
        <dbReference type="ARBA" id="ARBA00022491"/>
    </source>
</evidence>
<dbReference type="CDD" id="cd01109">
    <property type="entry name" value="HTH_YyaN"/>
    <property type="match status" value="1"/>
</dbReference>
<dbReference type="AlphaFoldDB" id="A0A084AAP5"/>
<dbReference type="PANTHER" id="PTHR30204">
    <property type="entry name" value="REDOX-CYCLING DRUG-SENSING TRANSCRIPTIONAL ACTIVATOR SOXR"/>
    <property type="match status" value="1"/>
</dbReference>
<dbReference type="PROSITE" id="PS50937">
    <property type="entry name" value="HTH_MERR_2"/>
    <property type="match status" value="1"/>
</dbReference>
<evidence type="ECO:0000313" key="8">
    <source>
        <dbReference type="Proteomes" id="UP000028401"/>
    </source>
</evidence>
<dbReference type="PRINTS" id="PR00040">
    <property type="entry name" value="HTHMERR"/>
</dbReference>
<protein>
    <submittedName>
        <fullName evidence="7">Transcriptional regulator, MerR family</fullName>
    </submittedName>
</protein>
<evidence type="ECO:0000313" key="7">
    <source>
        <dbReference type="EMBL" id="KEY62374.1"/>
    </source>
</evidence>
<name>A0A084AAP5_LACLC</name>
<dbReference type="EMBL" id="AZSI01000048">
    <property type="protein sequence ID" value="KEY62374.1"/>
    <property type="molecule type" value="Genomic_DNA"/>
</dbReference>
<dbReference type="PANTHER" id="PTHR30204:SF69">
    <property type="entry name" value="MERR-FAMILY TRANSCRIPTIONAL REGULATOR"/>
    <property type="match status" value="1"/>
</dbReference>
<organism evidence="7 8">
    <name type="scientific">Lactococcus cremoris subsp. cremoris GE214</name>
    <dbReference type="NCBI Taxonomy" id="1415168"/>
    <lineage>
        <taxon>Bacteria</taxon>
        <taxon>Bacillati</taxon>
        <taxon>Bacillota</taxon>
        <taxon>Bacilli</taxon>
        <taxon>Lactobacillales</taxon>
        <taxon>Streptococcaceae</taxon>
        <taxon>Lactococcus</taxon>
        <taxon>Lactococcus cremoris subsp. cremoris</taxon>
    </lineage>
</organism>
<dbReference type="GO" id="GO:0003677">
    <property type="term" value="F:DNA binding"/>
    <property type="evidence" value="ECO:0007669"/>
    <property type="project" value="UniProtKB-KW"/>
</dbReference>
<accession>A0A084AAP5</accession>
<gene>
    <name evidence="7" type="ORF">U725_01537</name>
</gene>
<keyword evidence="3" id="KW-0238">DNA-binding</keyword>
<dbReference type="Gene3D" id="1.10.1660.10">
    <property type="match status" value="1"/>
</dbReference>
<dbReference type="Pfam" id="PF13411">
    <property type="entry name" value="MerR_1"/>
    <property type="match status" value="1"/>
</dbReference>
<dbReference type="Proteomes" id="UP000028401">
    <property type="component" value="Unassembled WGS sequence"/>
</dbReference>
<evidence type="ECO:0000259" key="6">
    <source>
        <dbReference type="PROSITE" id="PS50937"/>
    </source>
</evidence>
<feature type="domain" description="HTH merR-type" evidence="6">
    <location>
        <begin position="6"/>
        <end position="74"/>
    </location>
</feature>